<dbReference type="InterPro" id="IPR010093">
    <property type="entry name" value="SinI_DNA-bd"/>
</dbReference>
<accession>A0A0F9KYK0</accession>
<comment type="caution">
    <text evidence="2">The sequence shown here is derived from an EMBL/GenBank/DDBJ whole genome shotgun (WGS) entry which is preliminary data.</text>
</comment>
<dbReference type="EMBL" id="LAZR01013742">
    <property type="protein sequence ID" value="KKM20555.1"/>
    <property type="molecule type" value="Genomic_DNA"/>
</dbReference>
<evidence type="ECO:0000313" key="2">
    <source>
        <dbReference type="EMBL" id="KKM20555.1"/>
    </source>
</evidence>
<organism evidence="2">
    <name type="scientific">marine sediment metagenome</name>
    <dbReference type="NCBI Taxonomy" id="412755"/>
    <lineage>
        <taxon>unclassified sequences</taxon>
        <taxon>metagenomes</taxon>
        <taxon>ecological metagenomes</taxon>
    </lineage>
</organism>
<feature type="domain" description="Helix-turn-helix" evidence="1">
    <location>
        <begin position="9"/>
        <end position="54"/>
    </location>
</feature>
<proteinExistence type="predicted"/>
<reference evidence="2" key="1">
    <citation type="journal article" date="2015" name="Nature">
        <title>Complex archaea that bridge the gap between prokaryotes and eukaryotes.</title>
        <authorList>
            <person name="Spang A."/>
            <person name="Saw J.H."/>
            <person name="Jorgensen S.L."/>
            <person name="Zaremba-Niedzwiedzka K."/>
            <person name="Martijn J."/>
            <person name="Lind A.E."/>
            <person name="van Eijk R."/>
            <person name="Schleper C."/>
            <person name="Guy L."/>
            <person name="Ettema T.J."/>
        </authorList>
    </citation>
    <scope>NUCLEOTIDE SEQUENCE</scope>
</reference>
<name>A0A0F9KYK0_9ZZZZ</name>
<dbReference type="Pfam" id="PF12728">
    <property type="entry name" value="HTH_17"/>
    <property type="match status" value="1"/>
</dbReference>
<dbReference type="GO" id="GO:0003677">
    <property type="term" value="F:DNA binding"/>
    <property type="evidence" value="ECO:0007669"/>
    <property type="project" value="InterPro"/>
</dbReference>
<sequence length="59" mass="7135">MKNSILFNYITVTEFARKAWITPQAVRKMIKKRRIKAVMMGHQYLIKKEEFVEYTGRKL</sequence>
<dbReference type="AlphaFoldDB" id="A0A0F9KYK0"/>
<gene>
    <name evidence="2" type="ORF">LCGC14_1644300</name>
</gene>
<dbReference type="InterPro" id="IPR041657">
    <property type="entry name" value="HTH_17"/>
</dbReference>
<evidence type="ECO:0000259" key="1">
    <source>
        <dbReference type="Pfam" id="PF12728"/>
    </source>
</evidence>
<dbReference type="NCBIfam" id="TIGR01764">
    <property type="entry name" value="excise"/>
    <property type="match status" value="1"/>
</dbReference>
<protein>
    <recommendedName>
        <fullName evidence="1">Helix-turn-helix domain-containing protein</fullName>
    </recommendedName>
</protein>